<dbReference type="Proteomes" id="UP001341840">
    <property type="component" value="Unassembled WGS sequence"/>
</dbReference>
<keyword evidence="7" id="KW-0175">Coiled coil</keyword>
<dbReference type="Pfam" id="PF14932">
    <property type="entry name" value="HAUS-augmin3"/>
    <property type="match status" value="1"/>
</dbReference>
<evidence type="ECO:0000256" key="5">
    <source>
        <dbReference type="ARBA" id="ARBA00022701"/>
    </source>
</evidence>
<evidence type="ECO:0000256" key="2">
    <source>
        <dbReference type="ARBA" id="ARBA00009645"/>
    </source>
</evidence>
<keyword evidence="8" id="KW-0206">Cytoskeleton</keyword>
<keyword evidence="3" id="KW-0963">Cytoplasm</keyword>
<evidence type="ECO:0000256" key="1">
    <source>
        <dbReference type="ARBA" id="ARBA00004186"/>
    </source>
</evidence>
<evidence type="ECO:0000256" key="8">
    <source>
        <dbReference type="ARBA" id="ARBA00023212"/>
    </source>
</evidence>
<dbReference type="PANTHER" id="PTHR19378:SF0">
    <property type="entry name" value="HAUS AUGMIN-LIKE COMPLEX SUBUNIT 3"/>
    <property type="match status" value="1"/>
</dbReference>
<evidence type="ECO:0000256" key="4">
    <source>
        <dbReference type="ARBA" id="ARBA00022618"/>
    </source>
</evidence>
<dbReference type="InterPro" id="IPR026206">
    <property type="entry name" value="HAUS3"/>
</dbReference>
<feature type="domain" description="HAUS augmin-like complex subunit 3 N-terminal" evidence="10">
    <location>
        <begin position="26"/>
        <end position="67"/>
    </location>
</feature>
<evidence type="ECO:0000313" key="11">
    <source>
        <dbReference type="EMBL" id="MED6195643.1"/>
    </source>
</evidence>
<evidence type="ECO:0000259" key="10">
    <source>
        <dbReference type="Pfam" id="PF14932"/>
    </source>
</evidence>
<evidence type="ECO:0000256" key="9">
    <source>
        <dbReference type="ARBA" id="ARBA00023306"/>
    </source>
</evidence>
<evidence type="ECO:0000256" key="7">
    <source>
        <dbReference type="ARBA" id="ARBA00023054"/>
    </source>
</evidence>
<comment type="similarity">
    <text evidence="2">Belongs to the HAUS3 family.</text>
</comment>
<keyword evidence="5" id="KW-0493">Microtubule</keyword>
<proteinExistence type="inferred from homology"/>
<feature type="non-terminal residue" evidence="11">
    <location>
        <position position="82"/>
    </location>
</feature>
<dbReference type="PANTHER" id="PTHR19378">
    <property type="entry name" value="GOLGIN- RELATED"/>
    <property type="match status" value="1"/>
</dbReference>
<sequence length="82" mass="9674">MLPPLATSTAAVPVTRRHCRYRCRRLQYEPTRPFLHWICSSLRPSNILCLSDISQYEQFKKEGKLLEMDLNTFFDIFIIALL</sequence>
<protein>
    <recommendedName>
        <fullName evidence="10">HAUS augmin-like complex subunit 3 N-terminal domain-containing protein</fullName>
    </recommendedName>
</protein>
<keyword evidence="4" id="KW-0132">Cell division</keyword>
<evidence type="ECO:0000256" key="3">
    <source>
        <dbReference type="ARBA" id="ARBA00022490"/>
    </source>
</evidence>
<gene>
    <name evidence="11" type="ORF">PIB30_039885</name>
</gene>
<organism evidence="11 12">
    <name type="scientific">Stylosanthes scabra</name>
    <dbReference type="NCBI Taxonomy" id="79078"/>
    <lineage>
        <taxon>Eukaryota</taxon>
        <taxon>Viridiplantae</taxon>
        <taxon>Streptophyta</taxon>
        <taxon>Embryophyta</taxon>
        <taxon>Tracheophyta</taxon>
        <taxon>Spermatophyta</taxon>
        <taxon>Magnoliopsida</taxon>
        <taxon>eudicotyledons</taxon>
        <taxon>Gunneridae</taxon>
        <taxon>Pentapetalae</taxon>
        <taxon>rosids</taxon>
        <taxon>fabids</taxon>
        <taxon>Fabales</taxon>
        <taxon>Fabaceae</taxon>
        <taxon>Papilionoideae</taxon>
        <taxon>50 kb inversion clade</taxon>
        <taxon>dalbergioids sensu lato</taxon>
        <taxon>Dalbergieae</taxon>
        <taxon>Pterocarpus clade</taxon>
        <taxon>Stylosanthes</taxon>
    </lineage>
</organism>
<comment type="caution">
    <text evidence="11">The sequence shown here is derived from an EMBL/GenBank/DDBJ whole genome shotgun (WGS) entry which is preliminary data.</text>
</comment>
<keyword evidence="6" id="KW-0498">Mitosis</keyword>
<keyword evidence="9" id="KW-0131">Cell cycle</keyword>
<name>A0ABU6XFE0_9FABA</name>
<reference evidence="11 12" key="1">
    <citation type="journal article" date="2023" name="Plants (Basel)">
        <title>Bridging the Gap: Combining Genomics and Transcriptomics Approaches to Understand Stylosanthes scabra, an Orphan Legume from the Brazilian Caatinga.</title>
        <authorList>
            <person name="Ferreira-Neto J.R.C."/>
            <person name="da Silva M.D."/>
            <person name="Binneck E."/>
            <person name="de Melo N.F."/>
            <person name="da Silva R.H."/>
            <person name="de Melo A.L.T.M."/>
            <person name="Pandolfi V."/>
            <person name="Bustamante F.O."/>
            <person name="Brasileiro-Vidal A.C."/>
            <person name="Benko-Iseppon A.M."/>
        </authorList>
    </citation>
    <scope>NUCLEOTIDE SEQUENCE [LARGE SCALE GENOMIC DNA]</scope>
    <source>
        <tissue evidence="11">Leaves</tissue>
    </source>
</reference>
<evidence type="ECO:0000256" key="6">
    <source>
        <dbReference type="ARBA" id="ARBA00022776"/>
    </source>
</evidence>
<accession>A0ABU6XFE0</accession>
<evidence type="ECO:0000313" key="12">
    <source>
        <dbReference type="Proteomes" id="UP001341840"/>
    </source>
</evidence>
<dbReference type="InterPro" id="IPR032733">
    <property type="entry name" value="HAUS3_N"/>
</dbReference>
<dbReference type="EMBL" id="JASCZI010211661">
    <property type="protein sequence ID" value="MED6195643.1"/>
    <property type="molecule type" value="Genomic_DNA"/>
</dbReference>
<comment type="subcellular location">
    <subcellularLocation>
        <location evidence="1">Cytoplasm</location>
        <location evidence="1">Cytoskeleton</location>
        <location evidence="1">Spindle</location>
    </subcellularLocation>
</comment>
<keyword evidence="12" id="KW-1185">Reference proteome</keyword>